<dbReference type="InterPro" id="IPR043737">
    <property type="entry name" value="DUF5682"/>
</dbReference>
<dbReference type="RefSeq" id="WP_008485902.1">
    <property type="nucleotide sequence ID" value="NZ_AMRI01000024.1"/>
</dbReference>
<dbReference type="PATRIC" id="fig|745411.4.peg.2982"/>
<dbReference type="Proteomes" id="UP000006755">
    <property type="component" value="Unassembled WGS sequence"/>
</dbReference>
<evidence type="ECO:0000313" key="2">
    <source>
        <dbReference type="Proteomes" id="UP000006755"/>
    </source>
</evidence>
<dbReference type="AlphaFoldDB" id="K2J3J3"/>
<comment type="caution">
    <text evidence="1">The sequence shown here is derived from an EMBL/GenBank/DDBJ whole genome shotgun (WGS) entry which is preliminary data.</text>
</comment>
<accession>K2J3J3</accession>
<keyword evidence="2" id="KW-1185">Reference proteome</keyword>
<protein>
    <recommendedName>
        <fullName evidence="3">4-aminobutyrate aminotransferase</fullName>
    </recommendedName>
</protein>
<organism evidence="1 2">
    <name type="scientific">Gallaecimonas xiamenensis 3-C-1</name>
    <dbReference type="NCBI Taxonomy" id="745411"/>
    <lineage>
        <taxon>Bacteria</taxon>
        <taxon>Pseudomonadati</taxon>
        <taxon>Pseudomonadota</taxon>
        <taxon>Gammaproteobacteria</taxon>
        <taxon>Enterobacterales</taxon>
        <taxon>Gallaecimonadaceae</taxon>
        <taxon>Gallaecimonas</taxon>
    </lineage>
</organism>
<dbReference type="eggNOG" id="COG1916">
    <property type="taxonomic scope" value="Bacteria"/>
</dbReference>
<dbReference type="Pfam" id="PF18934">
    <property type="entry name" value="DUF5682"/>
    <property type="match status" value="1"/>
</dbReference>
<evidence type="ECO:0008006" key="3">
    <source>
        <dbReference type="Google" id="ProtNLM"/>
    </source>
</evidence>
<dbReference type="EMBL" id="AMRI01000024">
    <property type="protein sequence ID" value="EKE69462.1"/>
    <property type="molecule type" value="Genomic_DNA"/>
</dbReference>
<dbReference type="STRING" id="745411.B3C1_15162"/>
<gene>
    <name evidence="1" type="ORF">B3C1_15162</name>
</gene>
<dbReference type="OrthoDB" id="9768066at2"/>
<proteinExistence type="predicted"/>
<sequence length="734" mass="82924">MDALADLKARFAELAQAYQADPALCWLPVRHHSPACAAHTLAQLHSHRPQVLLIEAPGAFLRHLPVLQDPEATPPLAIYQDEAYYPFAENSPEWQALRWAGQNGAEVRFIDLDHKPQQSQEGWNDARFLSSDYSRRLQQHLGCRDADELWQRLFEQVQFASAGSFFLQVLLFCAASRACYSPQSLAEEGDLARETQMRAHIKAARGQYQRLAVLTGGFHTPALFAWADENAALQQGDPADSFVIRYTDKLLEARNGYGAGMPYPAFCRWQFQQRHLDADSWLLFLLDQMPALPLVYKQNCFEHLQQLCRLRGLARPGSYDLLDSLGSCLIKEQLGAKTLAPWQKVLSGQAMGQLPAHCPSPPLVAEVRAACRAARLHLDQAGQCHFDLYDMTAGARERRQLLARLLFLETGFTQPQQGYQVLTRLDVKRRHESWRYHWTPTVEVALARQSAKGSKLATLVSQALDSRQLDSLDHLVSKQLLAVQLGLPEHLDKAQLAEQLAHCSDIKALAASFIALVQAANHPLFAAYDLVPLYRSLWQQLGYQLPALNQLEDQEALALLLSLQGVALMHEADLKDQWRDRLQWLIQHSSHKPTLDIALRALALDLDGADPAPLLHQLKLQDDPFPLLEALLKVVPHWLHQQQGLLALLNQWLAGQSPDQFLERLPAMRALFCHLDAREVDRVCQQLQQLNQWQGGINWLRQDLNEQDHSQGLALEATLRQRLTAQGLEQWLSN</sequence>
<evidence type="ECO:0000313" key="1">
    <source>
        <dbReference type="EMBL" id="EKE69462.1"/>
    </source>
</evidence>
<name>K2J3J3_9GAMM</name>
<reference evidence="1 2" key="1">
    <citation type="journal article" date="2012" name="J. Bacteriol.">
        <title>Genome Sequence of Gallaecimonas xiamenensis Type Strain 3-C-1.</title>
        <authorList>
            <person name="Lai Q."/>
            <person name="Wang L."/>
            <person name="Wang W."/>
            <person name="Shao Z."/>
        </authorList>
    </citation>
    <scope>NUCLEOTIDE SEQUENCE [LARGE SCALE GENOMIC DNA]</scope>
    <source>
        <strain evidence="1 2">3-C-1</strain>
    </source>
</reference>